<dbReference type="EMBL" id="BAUP01000068">
    <property type="protein sequence ID" value="GAJ46180.1"/>
    <property type="molecule type" value="Genomic_DNA"/>
</dbReference>
<proteinExistence type="predicted"/>
<evidence type="ECO:0008006" key="3">
    <source>
        <dbReference type="Google" id="ProtNLM"/>
    </source>
</evidence>
<protein>
    <recommendedName>
        <fullName evidence="3">Tc1-like transposase DDE domain-containing protein</fullName>
    </recommendedName>
</protein>
<evidence type="ECO:0000313" key="2">
    <source>
        <dbReference type="Proteomes" id="UP000024842"/>
    </source>
</evidence>
<dbReference type="STRING" id="1427503.HE1_00505"/>
<organism evidence="1 2">
    <name type="scientific">Holospora elegans E1</name>
    <dbReference type="NCBI Taxonomy" id="1427503"/>
    <lineage>
        <taxon>Bacteria</taxon>
        <taxon>Pseudomonadati</taxon>
        <taxon>Pseudomonadota</taxon>
        <taxon>Alphaproteobacteria</taxon>
        <taxon>Holosporales</taxon>
        <taxon>Holosporaceae</taxon>
        <taxon>Holospora</taxon>
    </lineage>
</organism>
<comment type="caution">
    <text evidence="1">The sequence shown here is derived from an EMBL/GenBank/DDBJ whole genome shotgun (WGS) entry which is preliminary data.</text>
</comment>
<keyword evidence="2" id="KW-1185">Reference proteome</keyword>
<sequence length="46" mass="5269">MNKVTIIDNSEFHKGRNCAEMTQNAKHTLLYLPPTFSKYPELSQTA</sequence>
<accession>A0A023DYU7</accession>
<dbReference type="Proteomes" id="UP000024842">
    <property type="component" value="Unassembled WGS sequence"/>
</dbReference>
<evidence type="ECO:0000313" key="1">
    <source>
        <dbReference type="EMBL" id="GAJ46180.1"/>
    </source>
</evidence>
<name>A0A023DYU7_9PROT</name>
<dbReference type="AlphaFoldDB" id="A0A023DYU7"/>
<gene>
    <name evidence="1" type="ORF">HE1_00505</name>
</gene>
<reference evidence="1 2" key="1">
    <citation type="journal article" date="2014" name="FEMS Microbiol. Lett.">
        <title>Draft genome sequences of three Holospora species (Holospora obtusa, Holospora undulata, and Holospora elegans), endonuclear symbiotic bacteria of the ciliate Paramecium caudatum.</title>
        <authorList>
            <person name="Dohra H."/>
            <person name="Tanaka K."/>
            <person name="Suzuki T."/>
            <person name="Fujishima M."/>
            <person name="Suzuki H."/>
        </authorList>
    </citation>
    <scope>NUCLEOTIDE SEQUENCE [LARGE SCALE GENOMIC DNA]</scope>
    <source>
        <strain evidence="1 2">E1</strain>
    </source>
</reference>